<evidence type="ECO:0000256" key="1">
    <source>
        <dbReference type="ARBA" id="ARBA00022679"/>
    </source>
</evidence>
<dbReference type="Gene3D" id="3.40.630.30">
    <property type="match status" value="1"/>
</dbReference>
<dbReference type="PANTHER" id="PTHR43420:SF47">
    <property type="entry name" value="N-ACETYLTRANSFERASE DOMAIN-CONTAINING PROTEIN"/>
    <property type="match status" value="1"/>
</dbReference>
<dbReference type="EMBL" id="JAHZIK010001033">
    <property type="protein sequence ID" value="MBW7457990.1"/>
    <property type="molecule type" value="Genomic_DNA"/>
</dbReference>
<dbReference type="RefSeq" id="WP_210046819.1">
    <property type="nucleotide sequence ID" value="NZ_JBHLVU010000030.1"/>
</dbReference>
<reference evidence="4 5" key="1">
    <citation type="submission" date="2021-07" db="EMBL/GenBank/DDBJ databases">
        <title>Paenibacillus radiodurans sp. nov., isolated from the southeastern edge of Tengger Desert.</title>
        <authorList>
            <person name="Zhang G."/>
        </authorList>
    </citation>
    <scope>NUCLEOTIDE SEQUENCE [LARGE SCALE GENOMIC DNA]</scope>
    <source>
        <strain evidence="4 5">CCM 7311</strain>
    </source>
</reference>
<dbReference type="InterPro" id="IPR000182">
    <property type="entry name" value="GNAT_dom"/>
</dbReference>
<dbReference type="Proteomes" id="UP001519887">
    <property type="component" value="Unassembled WGS sequence"/>
</dbReference>
<gene>
    <name evidence="4" type="ORF">K0U00_28510</name>
</gene>
<dbReference type="InterPro" id="IPR050680">
    <property type="entry name" value="YpeA/RimI_acetyltransf"/>
</dbReference>
<dbReference type="PANTHER" id="PTHR43420">
    <property type="entry name" value="ACETYLTRANSFERASE"/>
    <property type="match status" value="1"/>
</dbReference>
<organism evidence="4 5">
    <name type="scientific">Paenibacillus sepulcri</name>
    <dbReference type="NCBI Taxonomy" id="359917"/>
    <lineage>
        <taxon>Bacteria</taxon>
        <taxon>Bacillati</taxon>
        <taxon>Bacillota</taxon>
        <taxon>Bacilli</taxon>
        <taxon>Bacillales</taxon>
        <taxon>Paenibacillaceae</taxon>
        <taxon>Paenibacillus</taxon>
    </lineage>
</organism>
<comment type="caution">
    <text evidence="4">The sequence shown here is derived from an EMBL/GenBank/DDBJ whole genome shotgun (WGS) entry which is preliminary data.</text>
</comment>
<accession>A0ABS7CAM8</accession>
<keyword evidence="2" id="KW-0012">Acyltransferase</keyword>
<feature type="domain" description="N-acetyltransferase" evidence="3">
    <location>
        <begin position="2"/>
        <end position="165"/>
    </location>
</feature>
<evidence type="ECO:0000256" key="2">
    <source>
        <dbReference type="ARBA" id="ARBA00023315"/>
    </source>
</evidence>
<dbReference type="CDD" id="cd04301">
    <property type="entry name" value="NAT_SF"/>
    <property type="match status" value="1"/>
</dbReference>
<proteinExistence type="predicted"/>
<dbReference type="SUPFAM" id="SSF55729">
    <property type="entry name" value="Acyl-CoA N-acyltransferases (Nat)"/>
    <property type="match status" value="1"/>
</dbReference>
<protein>
    <submittedName>
        <fullName evidence="4">GNAT family N-acetyltransferase</fullName>
    </submittedName>
</protein>
<evidence type="ECO:0000313" key="5">
    <source>
        <dbReference type="Proteomes" id="UP001519887"/>
    </source>
</evidence>
<name>A0ABS7CAM8_9BACL</name>
<dbReference type="InterPro" id="IPR016181">
    <property type="entry name" value="Acyl_CoA_acyltransferase"/>
</dbReference>
<dbReference type="PROSITE" id="PS51186">
    <property type="entry name" value="GNAT"/>
    <property type="match status" value="1"/>
</dbReference>
<evidence type="ECO:0000313" key="4">
    <source>
        <dbReference type="EMBL" id="MBW7457990.1"/>
    </source>
</evidence>
<evidence type="ECO:0000259" key="3">
    <source>
        <dbReference type="PROSITE" id="PS51186"/>
    </source>
</evidence>
<keyword evidence="5" id="KW-1185">Reference proteome</keyword>
<keyword evidence="1" id="KW-0808">Transferase</keyword>
<sequence>MHEIRWARLEDVEDLGRVHAASYRDAYKEIMPADYLVKVAAEERARHFEHSLSQDMERTAIMLVNETAIGCLIINPSIEGFESTAEISAIYLLKEYQGSGYGTRLLDWAVERLKELGYIKVILWVLQENKAAIGFYERRSFEFDGTEREIYRSRNLRQMRFQKAL</sequence>
<dbReference type="Pfam" id="PF00583">
    <property type="entry name" value="Acetyltransf_1"/>
    <property type="match status" value="1"/>
</dbReference>